<evidence type="ECO:0000313" key="3">
    <source>
        <dbReference type="Proteomes" id="UP000076947"/>
    </source>
</evidence>
<dbReference type="AlphaFoldDB" id="A0A177I8M8"/>
<dbReference type="NCBIfam" id="TIGR03083">
    <property type="entry name" value="maleylpyruvate isomerase family mycothiol-dependent enzyme"/>
    <property type="match status" value="1"/>
</dbReference>
<dbReference type="InterPro" id="IPR017519">
    <property type="entry name" value="CHP03085"/>
</dbReference>
<dbReference type="InterPro" id="IPR034660">
    <property type="entry name" value="DinB/YfiT-like"/>
</dbReference>
<dbReference type="Proteomes" id="UP000544551">
    <property type="component" value="Unassembled WGS sequence"/>
</dbReference>
<reference evidence="2" key="2">
    <citation type="submission" date="2016-02" db="EMBL/GenBank/DDBJ databases">
        <authorList>
            <person name="Wen L."/>
            <person name="He K."/>
            <person name="Yang H."/>
        </authorList>
    </citation>
    <scope>NUCLEOTIDE SEQUENCE [LARGE SCALE GENOMIC DNA]</scope>
    <source>
        <strain evidence="2">GA-15</strain>
    </source>
</reference>
<sequence length="207" mass="22819">MLGDMTFSAAQRNKLAQLLIELGPDAPTLCEGWETKDMAAHLWIRENRVDAAAGMFISKLENRLENLTQETLSRNYEDVVNEWAAGPPRWLKGIDTKMNTMEHFIHYEDVRRANGMTEPQPLSDAANKQLYSALKMLASSALRKSASPVVLHPRGFDRIVTADKKGISANGGDVIRVSGEVGELLLWASGRDVADITINGDASKVAR</sequence>
<dbReference type="EMBL" id="JABAFZ010000001">
    <property type="protein sequence ID" value="NME88145.1"/>
    <property type="molecule type" value="Genomic_DNA"/>
</dbReference>
<reference evidence="1 4" key="3">
    <citation type="submission" date="2020-04" db="EMBL/GenBank/DDBJ databases">
        <authorList>
            <person name="Hitch T.C.A."/>
            <person name="Wylensek D."/>
            <person name="Clavel T."/>
        </authorList>
    </citation>
    <scope>NUCLEOTIDE SEQUENCE [LARGE SCALE GENOMIC DNA]</scope>
    <source>
        <strain evidence="1 4">BL-383-APC-3D</strain>
    </source>
</reference>
<dbReference type="InterPro" id="IPR017517">
    <property type="entry name" value="Maleyloyr_isom"/>
</dbReference>
<dbReference type="NCBIfam" id="TIGR03085">
    <property type="entry name" value="TIGR03085 family metal-binding protein"/>
    <property type="match status" value="1"/>
</dbReference>
<dbReference type="EMBL" id="LSTQ01000026">
    <property type="protein sequence ID" value="OAH25104.1"/>
    <property type="molecule type" value="Genomic_DNA"/>
</dbReference>
<keyword evidence="3" id="KW-1185">Reference proteome</keyword>
<dbReference type="Proteomes" id="UP000076947">
    <property type="component" value="Unassembled WGS sequence"/>
</dbReference>
<dbReference type="SUPFAM" id="SSF109854">
    <property type="entry name" value="DinB/YfiT-like putative metalloenzymes"/>
    <property type="match status" value="1"/>
</dbReference>
<evidence type="ECO:0000313" key="2">
    <source>
        <dbReference type="EMBL" id="OAH25104.1"/>
    </source>
</evidence>
<evidence type="ECO:0000313" key="1">
    <source>
        <dbReference type="EMBL" id="NME88145.1"/>
    </source>
</evidence>
<gene>
    <name evidence="2" type="ORF">AYJ05_07745</name>
    <name evidence="1" type="ORF">HF853_00320</name>
</gene>
<accession>A0A177I8M8</accession>
<proteinExistence type="predicted"/>
<name>A0A177I8M8_9CORY</name>
<reference evidence="3" key="1">
    <citation type="submission" date="2016-02" db="EMBL/GenBank/DDBJ databases">
        <authorList>
            <person name="Kaur G."/>
            <person name="Nair G.R."/>
            <person name="Mayilraj S."/>
        </authorList>
    </citation>
    <scope>NUCLEOTIDE SEQUENCE [LARGE SCALE GENOMIC DNA]</scope>
    <source>
        <strain evidence="3">GA-15</strain>
    </source>
</reference>
<organism evidence="2 3">
    <name type="scientific">Corynebacterium stationis</name>
    <dbReference type="NCBI Taxonomy" id="1705"/>
    <lineage>
        <taxon>Bacteria</taxon>
        <taxon>Bacillati</taxon>
        <taxon>Actinomycetota</taxon>
        <taxon>Actinomycetes</taxon>
        <taxon>Mycobacteriales</taxon>
        <taxon>Corynebacteriaceae</taxon>
        <taxon>Corynebacterium</taxon>
    </lineage>
</organism>
<protein>
    <submittedName>
        <fullName evidence="1">TIGR03085 family protein</fullName>
    </submittedName>
</protein>
<dbReference type="STRING" id="1705.CA21670_04860"/>
<comment type="caution">
    <text evidence="2">The sequence shown here is derived from an EMBL/GenBank/DDBJ whole genome shotgun (WGS) entry which is preliminary data.</text>
</comment>
<evidence type="ECO:0000313" key="4">
    <source>
        <dbReference type="Proteomes" id="UP000544551"/>
    </source>
</evidence>
<dbReference type="OrthoDB" id="3268903at2"/>